<feature type="domain" description="Core-binding (CB)" evidence="5">
    <location>
        <begin position="15"/>
        <end position="98"/>
    </location>
</feature>
<dbReference type="EMBL" id="RPFW01000020">
    <property type="protein sequence ID" value="TVY97966.1"/>
    <property type="molecule type" value="Genomic_DNA"/>
</dbReference>
<evidence type="ECO:0000256" key="3">
    <source>
        <dbReference type="PROSITE-ProRule" id="PRU01248"/>
    </source>
</evidence>
<dbReference type="OrthoDB" id="3207408at2"/>
<feature type="domain" description="Tyr recombinase" evidence="4">
    <location>
        <begin position="121"/>
        <end position="301"/>
    </location>
</feature>
<keyword evidence="7" id="KW-1185">Reference proteome</keyword>
<dbReference type="InterPro" id="IPR050090">
    <property type="entry name" value="Tyrosine_recombinase_XerCD"/>
</dbReference>
<evidence type="ECO:0000256" key="2">
    <source>
        <dbReference type="ARBA" id="ARBA00023172"/>
    </source>
</evidence>
<evidence type="ECO:0000259" key="4">
    <source>
        <dbReference type="PROSITE" id="PS51898"/>
    </source>
</evidence>
<dbReference type="Pfam" id="PF00589">
    <property type="entry name" value="Phage_integrase"/>
    <property type="match status" value="1"/>
</dbReference>
<dbReference type="GO" id="GO:0006310">
    <property type="term" value="P:DNA recombination"/>
    <property type="evidence" value="ECO:0007669"/>
    <property type="project" value="UniProtKB-KW"/>
</dbReference>
<evidence type="ECO:0000259" key="5">
    <source>
        <dbReference type="PROSITE" id="PS51900"/>
    </source>
</evidence>
<dbReference type="InterPro" id="IPR013762">
    <property type="entry name" value="Integrase-like_cat_sf"/>
</dbReference>
<sequence length="308" mass="32856">METDVGAGCVRAAEGDSAELLAEFRTWLDRERGLSPVSVRCYSKQARYFLAAAGGPDAVSRLDAGRVTAFMVGWSRDCSTGAAKAMVTSLRSFLRFAHATGKTAVPLAGAVPAVASWRLSGLPRGLGSAEIEMLLAGCDQETASGLRDHAILSLLARLGLRGAEAAGLRLDDIDWRAGEIAVTGKGSRVERLPLPAPAGEALADWLTGGRPQCESRAVFVTVRRPYRPLTPEAVRSVMGRACERAGLERRGAHRFRHALATEMLRAGASLPEVGQVLRHRSMLSTSLYAKVDQNALRPLARAWPGSTA</sequence>
<keyword evidence="2" id="KW-0233">DNA recombination</keyword>
<accession>A0A651PEV6</accession>
<gene>
    <name evidence="6" type="ORF">EAS64_42760</name>
</gene>
<dbReference type="PROSITE" id="PS51898">
    <property type="entry name" value="TYR_RECOMBINASE"/>
    <property type="match status" value="1"/>
</dbReference>
<proteinExistence type="predicted"/>
<protein>
    <submittedName>
        <fullName evidence="6">Integrase</fullName>
    </submittedName>
</protein>
<dbReference type="Gene3D" id="1.10.150.130">
    <property type="match status" value="1"/>
</dbReference>
<dbReference type="InterPro" id="IPR011010">
    <property type="entry name" value="DNA_brk_join_enz"/>
</dbReference>
<dbReference type="PANTHER" id="PTHR30349">
    <property type="entry name" value="PHAGE INTEGRASE-RELATED"/>
    <property type="match status" value="1"/>
</dbReference>
<dbReference type="SUPFAM" id="SSF56349">
    <property type="entry name" value="DNA breaking-rejoining enzymes"/>
    <property type="match status" value="1"/>
</dbReference>
<evidence type="ECO:0000313" key="7">
    <source>
        <dbReference type="Proteomes" id="UP000460272"/>
    </source>
</evidence>
<reference evidence="6 7" key="1">
    <citation type="submission" date="2018-11" db="EMBL/GenBank/DDBJ databases">
        <title>Trebonia kvetii gen.nov., sp.nov., a novel acidophilic actinobacterium, and proposal of the new actinobacterial family Treboniaceae fam. nov.</title>
        <authorList>
            <person name="Rapoport D."/>
            <person name="Sagova-Mareckova M."/>
            <person name="Sedlacek I."/>
            <person name="Provaznik J."/>
            <person name="Kralova S."/>
            <person name="Pavlinic D."/>
            <person name="Benes V."/>
            <person name="Kopecky J."/>
        </authorList>
    </citation>
    <scope>NUCLEOTIDE SEQUENCE [LARGE SCALE GENOMIC DNA]</scope>
    <source>
        <strain evidence="6 7">15Tr583</strain>
    </source>
</reference>
<comment type="caution">
    <text evidence="6">The sequence shown here is derived from an EMBL/GenBank/DDBJ whole genome shotgun (WGS) entry which is preliminary data.</text>
</comment>
<keyword evidence="1 3" id="KW-0238">DNA-binding</keyword>
<dbReference type="PANTHER" id="PTHR30349:SF90">
    <property type="entry name" value="TYROSINE RECOMBINASE XERD"/>
    <property type="match status" value="1"/>
</dbReference>
<dbReference type="InterPro" id="IPR002104">
    <property type="entry name" value="Integrase_catalytic"/>
</dbReference>
<organism evidence="6 7">
    <name type="scientific">Trebonia kvetii</name>
    <dbReference type="NCBI Taxonomy" id="2480626"/>
    <lineage>
        <taxon>Bacteria</taxon>
        <taxon>Bacillati</taxon>
        <taxon>Actinomycetota</taxon>
        <taxon>Actinomycetes</taxon>
        <taxon>Streptosporangiales</taxon>
        <taxon>Treboniaceae</taxon>
        <taxon>Trebonia</taxon>
    </lineage>
</organism>
<dbReference type="InterPro" id="IPR044068">
    <property type="entry name" value="CB"/>
</dbReference>
<dbReference type="InterPro" id="IPR010998">
    <property type="entry name" value="Integrase_recombinase_N"/>
</dbReference>
<dbReference type="CDD" id="cd01188">
    <property type="entry name" value="INT_RitA_C_like"/>
    <property type="match status" value="1"/>
</dbReference>
<dbReference type="AlphaFoldDB" id="A0A651PEV6"/>
<dbReference type="Gene3D" id="1.10.443.10">
    <property type="entry name" value="Intergrase catalytic core"/>
    <property type="match status" value="1"/>
</dbReference>
<evidence type="ECO:0000256" key="1">
    <source>
        <dbReference type="ARBA" id="ARBA00023125"/>
    </source>
</evidence>
<dbReference type="RefSeq" id="WP_145862447.1">
    <property type="nucleotide sequence ID" value="NZ_RPFW01000020.1"/>
</dbReference>
<dbReference type="GO" id="GO:0015074">
    <property type="term" value="P:DNA integration"/>
    <property type="evidence" value="ECO:0007669"/>
    <property type="project" value="InterPro"/>
</dbReference>
<dbReference type="PROSITE" id="PS51900">
    <property type="entry name" value="CB"/>
    <property type="match status" value="1"/>
</dbReference>
<evidence type="ECO:0000313" key="6">
    <source>
        <dbReference type="EMBL" id="TVY97966.1"/>
    </source>
</evidence>
<dbReference type="GO" id="GO:0003677">
    <property type="term" value="F:DNA binding"/>
    <property type="evidence" value="ECO:0007669"/>
    <property type="project" value="UniProtKB-UniRule"/>
</dbReference>
<name>A0A651PEV6_9ACTN</name>
<dbReference type="Proteomes" id="UP000460272">
    <property type="component" value="Unassembled WGS sequence"/>
</dbReference>